<dbReference type="AlphaFoldDB" id="A0A4R3M3B9"/>
<evidence type="ECO:0000256" key="1">
    <source>
        <dbReference type="ARBA" id="ARBA00006611"/>
    </source>
</evidence>
<reference evidence="3 4" key="1">
    <citation type="submission" date="2019-03" db="EMBL/GenBank/DDBJ databases">
        <title>Genomic Encyclopedia of Type Strains, Phase IV (KMG-IV): sequencing the most valuable type-strain genomes for metagenomic binning, comparative biology and taxonomic classification.</title>
        <authorList>
            <person name="Goeker M."/>
        </authorList>
    </citation>
    <scope>NUCLEOTIDE SEQUENCE [LARGE SCALE GENOMIC DNA]</scope>
    <source>
        <strain evidence="3 4">DSM 9035</strain>
    </source>
</reference>
<evidence type="ECO:0000259" key="2">
    <source>
        <dbReference type="Pfam" id="PF00437"/>
    </source>
</evidence>
<dbReference type="Gene3D" id="3.40.50.300">
    <property type="entry name" value="P-loop containing nucleotide triphosphate hydrolases"/>
    <property type="match status" value="1"/>
</dbReference>
<dbReference type="OrthoDB" id="9810761at2"/>
<dbReference type="InterPro" id="IPR050921">
    <property type="entry name" value="T4SS_GSP_E_ATPase"/>
</dbReference>
<feature type="domain" description="Bacterial type II secretion system protein E" evidence="2">
    <location>
        <begin position="107"/>
        <end position="385"/>
    </location>
</feature>
<dbReference type="PANTHER" id="PTHR30486">
    <property type="entry name" value="TWITCHING MOTILITY PROTEIN PILT"/>
    <property type="match status" value="1"/>
</dbReference>
<organism evidence="3 4">
    <name type="scientific">Aquabacter spiritensis</name>
    <dbReference type="NCBI Taxonomy" id="933073"/>
    <lineage>
        <taxon>Bacteria</taxon>
        <taxon>Pseudomonadati</taxon>
        <taxon>Pseudomonadota</taxon>
        <taxon>Alphaproteobacteria</taxon>
        <taxon>Hyphomicrobiales</taxon>
        <taxon>Xanthobacteraceae</taxon>
        <taxon>Aquabacter</taxon>
    </lineage>
</organism>
<comment type="caution">
    <text evidence="3">The sequence shown here is derived from an EMBL/GenBank/DDBJ whole genome shotgun (WGS) entry which is preliminary data.</text>
</comment>
<keyword evidence="4" id="KW-1185">Reference proteome</keyword>
<gene>
    <name evidence="3" type="ORF">EDC64_10129</name>
</gene>
<dbReference type="Proteomes" id="UP000294664">
    <property type="component" value="Unassembled WGS sequence"/>
</dbReference>
<dbReference type="CDD" id="cd01130">
    <property type="entry name" value="VirB11-like_ATPase"/>
    <property type="match status" value="1"/>
</dbReference>
<dbReference type="Gene3D" id="3.30.450.380">
    <property type="match status" value="1"/>
</dbReference>
<dbReference type="GO" id="GO:0016887">
    <property type="term" value="F:ATP hydrolysis activity"/>
    <property type="evidence" value="ECO:0007669"/>
    <property type="project" value="InterPro"/>
</dbReference>
<dbReference type="Pfam" id="PF00437">
    <property type="entry name" value="T2SSE"/>
    <property type="match status" value="1"/>
</dbReference>
<sequence>MEHPRRRLFGWGADAVDPLPRSSVPFLPVAPAPPADERLRYDAACEKVRGHLMEMVDFLATAKVERPGEARQRIRDAILGILTTDGGIILTRAERDRLLVEMVAEMDGYGPLEPLLADDEISEIMVNSHRTVYIEKRGQTYETDIQFRDEEALLRVCRKMAEGVGRRVDSFTPTCDARLPDGSRINIVVPPIALDGTHLTIRKFRREKLRMPDLVALGSVTPEAAEVLRIIGKCPLNVLISGGTGSGKTTLLNCVTGSIDPRERIITCEDTAELQLQQRHVVRLETRPASAEGTAEITMRDILRNALRMKPNRIIVGEVRGAEALDLVQAMSTGHAGSMGTIHANNPRGALGRLETCIRENASQQATPSINIQKAIADSLDIIIQTQQLPSGRRVVTHISEVLGLDGGQTLLSDIFVYDFKDQKLKVNLATKPAFFAHAERIGEEARLVQALHPAGAP</sequence>
<comment type="similarity">
    <text evidence="1">Belongs to the GSP E family.</text>
</comment>
<dbReference type="EMBL" id="SMAI01000001">
    <property type="protein sequence ID" value="TCT07512.1"/>
    <property type="molecule type" value="Genomic_DNA"/>
</dbReference>
<dbReference type="SUPFAM" id="SSF52540">
    <property type="entry name" value="P-loop containing nucleoside triphosphate hydrolases"/>
    <property type="match status" value="1"/>
</dbReference>
<name>A0A4R3M3B9_9HYPH</name>
<dbReference type="InterPro" id="IPR027417">
    <property type="entry name" value="P-loop_NTPase"/>
</dbReference>
<dbReference type="PANTHER" id="PTHR30486:SF15">
    <property type="entry name" value="TYPE II_IV SECRETION SYSTEM ATPASE"/>
    <property type="match status" value="1"/>
</dbReference>
<dbReference type="InterPro" id="IPR001482">
    <property type="entry name" value="T2SS/T4SS_dom"/>
</dbReference>
<proteinExistence type="inferred from homology"/>
<evidence type="ECO:0000313" key="3">
    <source>
        <dbReference type="EMBL" id="TCT07512.1"/>
    </source>
</evidence>
<dbReference type="RefSeq" id="WP_132028271.1">
    <property type="nucleotide sequence ID" value="NZ_SMAI01000001.1"/>
</dbReference>
<protein>
    <submittedName>
        <fullName evidence="3">Pilus assembly protein CpaF</fullName>
    </submittedName>
</protein>
<evidence type="ECO:0000313" key="4">
    <source>
        <dbReference type="Proteomes" id="UP000294664"/>
    </source>
</evidence>
<accession>A0A4R3M3B9</accession>